<evidence type="ECO:0000256" key="7">
    <source>
        <dbReference type="SAM" id="MobiDB-lite"/>
    </source>
</evidence>
<comment type="caution">
    <text evidence="10">The sequence shown here is derived from an EMBL/GenBank/DDBJ whole genome shotgun (WGS) entry which is preliminary data.</text>
</comment>
<evidence type="ECO:0000256" key="6">
    <source>
        <dbReference type="PIRSR" id="PIRSR613078-2"/>
    </source>
</evidence>
<dbReference type="CDD" id="cd07067">
    <property type="entry name" value="HP_PGM_like"/>
    <property type="match status" value="1"/>
</dbReference>
<comment type="similarity">
    <text evidence="3">Belongs to the phosphoglycerate mutase family.</text>
</comment>
<dbReference type="InterPro" id="IPR013078">
    <property type="entry name" value="His_Pase_superF_clade-1"/>
</dbReference>
<evidence type="ECO:0000256" key="3">
    <source>
        <dbReference type="ARBA" id="ARBA00038362"/>
    </source>
</evidence>
<proteinExistence type="inferred from homology"/>
<evidence type="ECO:0000313" key="10">
    <source>
        <dbReference type="EMBL" id="CAF4007163.1"/>
    </source>
</evidence>
<evidence type="ECO:0000256" key="4">
    <source>
        <dbReference type="ARBA" id="ARBA00040907"/>
    </source>
</evidence>
<dbReference type="GO" id="GO:0043456">
    <property type="term" value="P:regulation of pentose-phosphate shunt"/>
    <property type="evidence" value="ECO:0007669"/>
    <property type="project" value="TreeGrafter"/>
</dbReference>
<gene>
    <name evidence="9" type="ORF">OVA965_LOCUS23789</name>
    <name evidence="10" type="ORF">TMI583_LOCUS24513</name>
</gene>
<evidence type="ECO:0000256" key="1">
    <source>
        <dbReference type="ARBA" id="ARBA00000464"/>
    </source>
</evidence>
<dbReference type="EMBL" id="CAJOBA010035591">
    <property type="protein sequence ID" value="CAF4007163.1"/>
    <property type="molecule type" value="Genomic_DNA"/>
</dbReference>
<dbReference type="PANTHER" id="PTHR46517:SF1">
    <property type="entry name" value="FRUCTOSE-2,6-BISPHOSPHATASE TIGAR"/>
    <property type="match status" value="1"/>
</dbReference>
<dbReference type="SUPFAM" id="SSF53254">
    <property type="entry name" value="Phosphoglycerate mutase-like"/>
    <property type="match status" value="1"/>
</dbReference>
<feature type="region of interest" description="Disordered" evidence="7">
    <location>
        <begin position="246"/>
        <end position="294"/>
    </location>
</feature>
<keyword evidence="8" id="KW-0732">Signal</keyword>
<feature type="compositionally biased region" description="Polar residues" evidence="7">
    <location>
        <begin position="269"/>
        <end position="288"/>
    </location>
</feature>
<evidence type="ECO:0000256" key="5">
    <source>
        <dbReference type="ARBA" id="ARBA00042275"/>
    </source>
</evidence>
<name>A0A8S2NPI9_9BILA</name>
<dbReference type="Pfam" id="PF00300">
    <property type="entry name" value="His_Phos_1"/>
    <property type="match status" value="1"/>
</dbReference>
<evidence type="ECO:0000256" key="2">
    <source>
        <dbReference type="ARBA" id="ARBA00022801"/>
    </source>
</evidence>
<organism evidence="10 11">
    <name type="scientific">Didymodactylos carnosus</name>
    <dbReference type="NCBI Taxonomy" id="1234261"/>
    <lineage>
        <taxon>Eukaryota</taxon>
        <taxon>Metazoa</taxon>
        <taxon>Spiralia</taxon>
        <taxon>Gnathifera</taxon>
        <taxon>Rotifera</taxon>
        <taxon>Eurotatoria</taxon>
        <taxon>Bdelloidea</taxon>
        <taxon>Philodinida</taxon>
        <taxon>Philodinidae</taxon>
        <taxon>Didymodactylos</taxon>
    </lineage>
</organism>
<comment type="catalytic activity">
    <reaction evidence="1">
        <text>beta-D-fructose 2,6-bisphosphate + H2O = beta-D-fructose 6-phosphate + phosphate</text>
        <dbReference type="Rhea" id="RHEA:17289"/>
        <dbReference type="ChEBI" id="CHEBI:15377"/>
        <dbReference type="ChEBI" id="CHEBI:43474"/>
        <dbReference type="ChEBI" id="CHEBI:57634"/>
        <dbReference type="ChEBI" id="CHEBI:58579"/>
        <dbReference type="EC" id="3.1.3.46"/>
    </reaction>
</comment>
<feature type="binding site" evidence="6">
    <location>
        <begin position="45"/>
        <end position="52"/>
    </location>
    <ligand>
        <name>substrate</name>
    </ligand>
</feature>
<dbReference type="GO" id="GO:0005829">
    <property type="term" value="C:cytosol"/>
    <property type="evidence" value="ECO:0007669"/>
    <property type="project" value="TreeGrafter"/>
</dbReference>
<dbReference type="Proteomes" id="UP000682733">
    <property type="component" value="Unassembled WGS sequence"/>
</dbReference>
<dbReference type="PANTHER" id="PTHR46517">
    <property type="entry name" value="FRUCTOSE-2,6-BISPHOSPHATASE TIGAR"/>
    <property type="match status" value="1"/>
</dbReference>
<evidence type="ECO:0000313" key="9">
    <source>
        <dbReference type="EMBL" id="CAF1196829.1"/>
    </source>
</evidence>
<dbReference type="AlphaFoldDB" id="A0A8S2NPI9"/>
<feature type="signal peptide" evidence="8">
    <location>
        <begin position="1"/>
        <end position="20"/>
    </location>
</feature>
<dbReference type="GO" id="GO:0004331">
    <property type="term" value="F:fructose-2,6-bisphosphate 2-phosphatase activity"/>
    <property type="evidence" value="ECO:0007669"/>
    <property type="project" value="UniProtKB-EC"/>
</dbReference>
<dbReference type="Gene3D" id="3.40.50.1240">
    <property type="entry name" value="Phosphoglycerate mutase-like"/>
    <property type="match status" value="3"/>
</dbReference>
<feature type="compositionally biased region" description="Low complexity" evidence="7">
    <location>
        <begin position="250"/>
        <end position="268"/>
    </location>
</feature>
<feature type="binding site" evidence="6">
    <location>
        <position position="95"/>
    </location>
    <ligand>
        <name>substrate</name>
    </ligand>
</feature>
<keyword evidence="2" id="KW-0378">Hydrolase</keyword>
<dbReference type="Proteomes" id="UP000677228">
    <property type="component" value="Unassembled WGS sequence"/>
</dbReference>
<dbReference type="GO" id="GO:0045820">
    <property type="term" value="P:negative regulation of glycolytic process"/>
    <property type="evidence" value="ECO:0007669"/>
    <property type="project" value="TreeGrafter"/>
</dbReference>
<dbReference type="SMART" id="SM00855">
    <property type="entry name" value="PGAM"/>
    <property type="match status" value="1"/>
</dbReference>
<reference evidence="10" key="1">
    <citation type="submission" date="2021-02" db="EMBL/GenBank/DDBJ databases">
        <authorList>
            <person name="Nowell W R."/>
        </authorList>
    </citation>
    <scope>NUCLEOTIDE SEQUENCE</scope>
</reference>
<dbReference type="InterPro" id="IPR001345">
    <property type="entry name" value="PG/BPGM_mutase_AS"/>
</dbReference>
<sequence>MPCYFKVIFILSVLLPGNFDVPMNSILSPVDKNVDHVRFYLTLVRHGETSANAEGIIQGQTNTKLSAIGYQQARALGRNLQNHRFTHCYSSDLERASEIFGIAEGRSRDWLRELAKANNTPYVTFTPEGAETTLEVRSRVTTFFQSFCDELLKYRTDQLKNEDYPLLNPRELNLSSFLSSSGLTNNMKRHSIVQNIPILNNNSYLTEATSLPSSPSHKRLSTKIHPIKRSISVDSMADRVTFSLDDELSQTHSPSSSCSSVDSALEDSINGSSNSSNHRPVEQQTPTDSNRSLSSYSSFQSDIISTKPLYLPPSPYDSTFSDIDVLCVSHGAVIREALKYFAYNLYWDSENLTLQDIPPNTSATRFQITYATDGQIKFDLVAFHDKTHLLTTTGGQNLDVVNQCSF</sequence>
<evidence type="ECO:0000313" key="11">
    <source>
        <dbReference type="Proteomes" id="UP000682733"/>
    </source>
</evidence>
<dbReference type="PROSITE" id="PS00175">
    <property type="entry name" value="PG_MUTASE"/>
    <property type="match status" value="1"/>
</dbReference>
<evidence type="ECO:0000256" key="8">
    <source>
        <dbReference type="SAM" id="SignalP"/>
    </source>
</evidence>
<dbReference type="InterPro" id="IPR029033">
    <property type="entry name" value="His_PPase_superfam"/>
</dbReference>
<dbReference type="InterPro" id="IPR051695">
    <property type="entry name" value="Phosphoglycerate_Mutase"/>
</dbReference>
<dbReference type="EMBL" id="CAJNOK010014057">
    <property type="protein sequence ID" value="CAF1196829.1"/>
    <property type="molecule type" value="Genomic_DNA"/>
</dbReference>
<feature type="chain" id="PRO_5036434670" description="Fructose-2,6-bisphosphatase TIGAR" evidence="8">
    <location>
        <begin position="21"/>
        <end position="406"/>
    </location>
</feature>
<accession>A0A8S2NPI9</accession>
<protein>
    <recommendedName>
        <fullName evidence="4">Fructose-2,6-bisphosphatase TIGAR</fullName>
    </recommendedName>
    <alternativeName>
        <fullName evidence="5">TP53-induced glycolysis and apoptosis regulator</fullName>
    </alternativeName>
</protein>